<evidence type="ECO:0000256" key="4">
    <source>
        <dbReference type="ARBA" id="ARBA00022694"/>
    </source>
</evidence>
<dbReference type="InterPro" id="IPR023382">
    <property type="entry name" value="MnmA-like_central_sf"/>
</dbReference>
<evidence type="ECO:0000256" key="2">
    <source>
        <dbReference type="ARBA" id="ARBA00022555"/>
    </source>
</evidence>
<dbReference type="PANTHER" id="PTHR11933">
    <property type="entry name" value="TRNA 5-METHYLAMINOMETHYL-2-THIOURIDYLATE -METHYLTRANSFERASE"/>
    <property type="match status" value="1"/>
</dbReference>
<evidence type="ECO:0000256" key="6">
    <source>
        <dbReference type="ARBA" id="ARBA00022840"/>
    </source>
</evidence>
<evidence type="ECO:0000313" key="13">
    <source>
        <dbReference type="EMBL" id="KPL13345.1"/>
    </source>
</evidence>
<keyword evidence="4 10" id="KW-0819">tRNA processing</keyword>
<dbReference type="EMBL" id="LJVE01000109">
    <property type="protein sequence ID" value="KPL13345.1"/>
    <property type="molecule type" value="Genomic_DNA"/>
</dbReference>
<dbReference type="Gene3D" id="3.40.50.620">
    <property type="entry name" value="HUPs"/>
    <property type="match status" value="1"/>
</dbReference>
<feature type="binding site" evidence="10">
    <location>
        <begin position="13"/>
        <end position="20"/>
    </location>
    <ligand>
        <name>ATP</name>
        <dbReference type="ChEBI" id="CHEBI:30616"/>
    </ligand>
</feature>
<keyword evidence="1 10" id="KW-0963">Cytoplasm</keyword>
<feature type="active site" description="Cysteine persulfide intermediate" evidence="10">
    <location>
        <position position="191"/>
    </location>
</feature>
<comment type="caution">
    <text evidence="10">Lacks conserved residue(s) required for the propagation of feature annotation.</text>
</comment>
<dbReference type="FunFam" id="2.30.30.280:FF:000001">
    <property type="entry name" value="tRNA-specific 2-thiouridylase MnmA"/>
    <property type="match status" value="1"/>
</dbReference>
<feature type="region of interest" description="Interaction with tRNA" evidence="10">
    <location>
        <begin position="295"/>
        <end position="296"/>
    </location>
</feature>
<keyword evidence="6 10" id="KW-0067">ATP-binding</keyword>
<feature type="active site" description="Nucleophile" evidence="10">
    <location>
        <position position="96"/>
    </location>
</feature>
<evidence type="ECO:0000256" key="3">
    <source>
        <dbReference type="ARBA" id="ARBA00022679"/>
    </source>
</evidence>
<dbReference type="Gene3D" id="2.40.30.10">
    <property type="entry name" value="Translation factors"/>
    <property type="match status" value="1"/>
</dbReference>
<dbReference type="PATRIC" id="fig|1703778.3.peg.842"/>
<keyword evidence="2 10" id="KW-0820">tRNA-binding</keyword>
<dbReference type="InterPro" id="IPR004506">
    <property type="entry name" value="MnmA-like"/>
</dbReference>
<dbReference type="Pfam" id="PF20259">
    <property type="entry name" value="tRNA_Me_trans_M"/>
    <property type="match status" value="1"/>
</dbReference>
<comment type="subcellular location">
    <subcellularLocation>
        <location evidence="10">Cytoplasm</location>
    </subcellularLocation>
</comment>
<organism evidence="13 14">
    <name type="scientific">candidate division WOR_3 bacterium SM1_77</name>
    <dbReference type="NCBI Taxonomy" id="1703778"/>
    <lineage>
        <taxon>Bacteria</taxon>
        <taxon>Bacteria division WOR-3</taxon>
    </lineage>
</organism>
<dbReference type="GO" id="GO:0000049">
    <property type="term" value="F:tRNA binding"/>
    <property type="evidence" value="ECO:0007669"/>
    <property type="project" value="UniProtKB-KW"/>
</dbReference>
<feature type="site" description="Interaction with tRNA" evidence="10">
    <location>
        <position position="121"/>
    </location>
</feature>
<dbReference type="Pfam" id="PF03054">
    <property type="entry name" value="tRNA_Me_trans"/>
    <property type="match status" value="1"/>
</dbReference>
<dbReference type="PANTHER" id="PTHR11933:SF5">
    <property type="entry name" value="MITOCHONDRIAL TRNA-SPECIFIC 2-THIOURIDYLASE 1"/>
    <property type="match status" value="1"/>
</dbReference>
<feature type="binding site" evidence="10">
    <location>
        <position position="39"/>
    </location>
    <ligand>
        <name>ATP</name>
        <dbReference type="ChEBI" id="CHEBI:30616"/>
    </ligand>
</feature>
<evidence type="ECO:0000256" key="10">
    <source>
        <dbReference type="HAMAP-Rule" id="MF_00144"/>
    </source>
</evidence>
<dbReference type="InterPro" id="IPR014729">
    <property type="entry name" value="Rossmann-like_a/b/a_fold"/>
</dbReference>
<evidence type="ECO:0000313" key="14">
    <source>
        <dbReference type="Proteomes" id="UP000050975"/>
    </source>
</evidence>
<keyword evidence="7 10" id="KW-0694">RNA-binding</keyword>
<dbReference type="EC" id="2.8.1.13" evidence="10"/>
<evidence type="ECO:0000256" key="9">
    <source>
        <dbReference type="ARBA" id="ARBA00051542"/>
    </source>
</evidence>
<evidence type="ECO:0000259" key="12">
    <source>
        <dbReference type="Pfam" id="PF20259"/>
    </source>
</evidence>
<sequence>MRRKSDEKRVLVALSGGVDSSVAAALLQASGYQVEGAIMILEGMKQENIGFAEAVAKQLSIPFHHFNLRQQHQDEVIDYFVREYQRGRTPNPCVVCNRVIKFGLFMRKAQELGIEGMATGHYAGIARQNSRYLLNKGVDNNEQSYFLYRLDQEQLSKTLFPLGQYTKTQVRLNARKYKLSTAQRKKSQDVCFIPDGDYSSFLKSRIPVNPGPILNNEGREVGQHKGIIHYTIGQRHGIGVSHKYPYYVTRIDVAKNVIYVGEKEQVYRKECIARDLNFIPFDTLERRMNVAAKVRYFSPLAEAVIEPIAEDKVRVIFEEKQWAITPGQSVVFYQEDLVIGGGIIDQVVE</sequence>
<dbReference type="Pfam" id="PF20258">
    <property type="entry name" value="tRNA_Me_trans_C"/>
    <property type="match status" value="1"/>
</dbReference>
<dbReference type="NCBIfam" id="NF001138">
    <property type="entry name" value="PRK00143.1"/>
    <property type="match status" value="1"/>
</dbReference>
<gene>
    <name evidence="10" type="primary">mnmA</name>
    <name evidence="13" type="ORF">AMJ74_05405</name>
</gene>
<name>A0A0S8JU68_UNCW3</name>
<evidence type="ECO:0000256" key="8">
    <source>
        <dbReference type="ARBA" id="ARBA00023157"/>
    </source>
</evidence>
<dbReference type="HAMAP" id="MF_00144">
    <property type="entry name" value="tRNA_thiouridyl_MnmA"/>
    <property type="match status" value="1"/>
</dbReference>
<evidence type="ECO:0000256" key="1">
    <source>
        <dbReference type="ARBA" id="ARBA00022490"/>
    </source>
</evidence>
<dbReference type="SUPFAM" id="SSF52402">
    <property type="entry name" value="Adenine nucleotide alpha hydrolases-like"/>
    <property type="match status" value="1"/>
</dbReference>
<dbReference type="GO" id="GO:0002143">
    <property type="term" value="P:tRNA wobble position uridine thiolation"/>
    <property type="evidence" value="ECO:0007669"/>
    <property type="project" value="TreeGrafter"/>
</dbReference>
<accession>A0A0S8JU68</accession>
<evidence type="ECO:0000259" key="11">
    <source>
        <dbReference type="Pfam" id="PF20258"/>
    </source>
</evidence>
<dbReference type="GO" id="GO:0103016">
    <property type="term" value="F:tRNA-uridine 2-sulfurtransferase activity"/>
    <property type="evidence" value="ECO:0007669"/>
    <property type="project" value="UniProtKB-EC"/>
</dbReference>
<dbReference type="CDD" id="cd01998">
    <property type="entry name" value="MnmA_TRMU-like"/>
    <property type="match status" value="1"/>
</dbReference>
<comment type="function">
    <text evidence="10">Catalyzes the 2-thiolation of uridine at the wobble position (U34) of tRNA, leading to the formation of s(2)U34.</text>
</comment>
<reference evidence="13 14" key="1">
    <citation type="journal article" date="2015" name="Microbiome">
        <title>Genomic resolution of linkages in carbon, nitrogen, and sulfur cycling among widespread estuary sediment bacteria.</title>
        <authorList>
            <person name="Baker B.J."/>
            <person name="Lazar C.S."/>
            <person name="Teske A.P."/>
            <person name="Dick G.J."/>
        </authorList>
    </citation>
    <scope>NUCLEOTIDE SEQUENCE [LARGE SCALE GENOMIC DNA]</scope>
    <source>
        <strain evidence="13">SM1_77</strain>
    </source>
</reference>
<dbReference type="GO" id="GO:0005524">
    <property type="term" value="F:ATP binding"/>
    <property type="evidence" value="ECO:0007669"/>
    <property type="project" value="UniProtKB-KW"/>
</dbReference>
<dbReference type="Proteomes" id="UP000050975">
    <property type="component" value="Unassembled WGS sequence"/>
</dbReference>
<dbReference type="FunFam" id="2.40.30.10:FF:000023">
    <property type="entry name" value="tRNA-specific 2-thiouridylase MnmA"/>
    <property type="match status" value="1"/>
</dbReference>
<comment type="similarity">
    <text evidence="10">Belongs to the MnmA/TRMU family.</text>
</comment>
<feature type="domain" description="tRNA-specific 2-thiouridylase MnmA-like C-terminal" evidence="11">
    <location>
        <begin position="269"/>
        <end position="344"/>
    </location>
</feature>
<evidence type="ECO:0000256" key="7">
    <source>
        <dbReference type="ARBA" id="ARBA00022884"/>
    </source>
</evidence>
<feature type="binding site" evidence="10">
    <location>
        <position position="120"/>
    </location>
    <ligand>
        <name>ATP</name>
        <dbReference type="ChEBI" id="CHEBI:30616"/>
    </ligand>
</feature>
<feature type="domain" description="tRNA-specific 2-thiouridylase MnmA-like central" evidence="12">
    <location>
        <begin position="200"/>
        <end position="262"/>
    </location>
</feature>
<protein>
    <recommendedName>
        <fullName evidence="10">tRNA-specific 2-thiouridylase MnmA</fullName>
        <ecNumber evidence="10">2.8.1.13</ecNumber>
    </recommendedName>
</protein>
<evidence type="ECO:0000256" key="5">
    <source>
        <dbReference type="ARBA" id="ARBA00022741"/>
    </source>
</evidence>
<feature type="site" description="Interaction with tRNA" evidence="10">
    <location>
        <position position="328"/>
    </location>
</feature>
<keyword evidence="3 10" id="KW-0808">Transferase</keyword>
<dbReference type="Gene3D" id="2.30.30.280">
    <property type="entry name" value="Adenine nucleotide alpha hydrolases-like domains"/>
    <property type="match status" value="1"/>
</dbReference>
<keyword evidence="8" id="KW-1015">Disulfide bond</keyword>
<comment type="catalytic activity">
    <reaction evidence="9 10">
        <text>S-sulfanyl-L-cysteinyl-[protein] + uridine(34) in tRNA + AH2 + ATP = 2-thiouridine(34) in tRNA + L-cysteinyl-[protein] + A + AMP + diphosphate + H(+)</text>
        <dbReference type="Rhea" id="RHEA:47032"/>
        <dbReference type="Rhea" id="RHEA-COMP:10131"/>
        <dbReference type="Rhea" id="RHEA-COMP:11726"/>
        <dbReference type="Rhea" id="RHEA-COMP:11727"/>
        <dbReference type="Rhea" id="RHEA-COMP:11728"/>
        <dbReference type="ChEBI" id="CHEBI:13193"/>
        <dbReference type="ChEBI" id="CHEBI:15378"/>
        <dbReference type="ChEBI" id="CHEBI:17499"/>
        <dbReference type="ChEBI" id="CHEBI:29950"/>
        <dbReference type="ChEBI" id="CHEBI:30616"/>
        <dbReference type="ChEBI" id="CHEBI:33019"/>
        <dbReference type="ChEBI" id="CHEBI:61963"/>
        <dbReference type="ChEBI" id="CHEBI:65315"/>
        <dbReference type="ChEBI" id="CHEBI:87170"/>
        <dbReference type="ChEBI" id="CHEBI:456215"/>
        <dbReference type="EC" id="2.8.1.13"/>
    </reaction>
</comment>
<dbReference type="AlphaFoldDB" id="A0A0S8JU68"/>
<keyword evidence="5 10" id="KW-0547">Nucleotide-binding</keyword>
<dbReference type="InterPro" id="IPR046885">
    <property type="entry name" value="MnmA-like_C"/>
</dbReference>
<proteinExistence type="inferred from homology"/>
<dbReference type="InterPro" id="IPR046884">
    <property type="entry name" value="MnmA-like_central"/>
</dbReference>
<comment type="caution">
    <text evidence="13">The sequence shown here is derived from an EMBL/GenBank/DDBJ whole genome shotgun (WGS) entry which is preliminary data.</text>
</comment>
<dbReference type="GO" id="GO:0005737">
    <property type="term" value="C:cytoplasm"/>
    <property type="evidence" value="ECO:0007669"/>
    <property type="project" value="UniProtKB-SubCell"/>
</dbReference>
<dbReference type="NCBIfam" id="TIGR00420">
    <property type="entry name" value="trmU"/>
    <property type="match status" value="1"/>
</dbReference>